<dbReference type="SUPFAM" id="SSF56672">
    <property type="entry name" value="DNA/RNA polymerases"/>
    <property type="match status" value="1"/>
</dbReference>
<feature type="compositionally biased region" description="Polar residues" evidence="1">
    <location>
        <begin position="301"/>
        <end position="311"/>
    </location>
</feature>
<feature type="region of interest" description="Disordered" evidence="1">
    <location>
        <begin position="397"/>
        <end position="426"/>
    </location>
</feature>
<gene>
    <name evidence="4" type="primary">LOC108631691</name>
</gene>
<dbReference type="KEGG" id="ccal:108631691"/>
<dbReference type="InterPro" id="IPR005312">
    <property type="entry name" value="DUF1759"/>
</dbReference>
<dbReference type="RefSeq" id="XP_017891297.1">
    <property type="nucleotide sequence ID" value="XM_018035808.1"/>
</dbReference>
<feature type="non-terminal residue" evidence="4">
    <location>
        <position position="1129"/>
    </location>
</feature>
<accession>A0AAJ7JE21</accession>
<sequence>MEEPWNAQRSVIGSITRVLDNVKKLGKNNYTPAMLKNRMAILQDYWKDCQRLNAKIETTATKEERNSHEYFVNQMFLRAEDSYINTSDYLASWIDKFTKSLPTNNGSAEASVSEQPHFAIQLPRIVLPKFSGDYTDWENFKDIFESLVVNNDNLSNVQRLHYLKASLIDDAKLVLKNVSVTEANYNSAWELLKNRYDNPRIIINAHLQSFVDLPCLNSSSVKELRSLRDKTNDALTALKNLKRPVEHWDDLIVFILVQKLDKTSRKEWEFKLGDQNDNPTFKDLDSFLSARIRALEAVSSNETGSNAQMKTKQTKPKLVNSHQSNTETHKCILCNENHFLYQCKSFKDKSIEQRYEFLKMHKRCFNCLNGGHFPSSCYSKHVCKVCKGKHHTLLHKENTQATRTNNDEPLEHNNSNSSEAEADTNSHFSKYEETKEPKEVNTTLLPTAYVLLKSDSGRSIKVRALLDQGSQSTFVSESVAQYLKARRKQLSISVSGIGGASIGKVRGAVSVTLAPCDQVKPGIAISALVLPKLTSYMPKLSFIKCSWPHLAKLKLADPEPSNSLPIELLIGADLYGRILMNGVLQGPKGSPTAQLTIFGWIVSGSIGRSSEISTNPLVAHLQTSDESVEELLRKFWEIEEVPATSMLTEEEAACETFFQKTVGRRSDGRYIVRLPFKTEAPIPIGESKHIAERIFSRNESKLQQQPEILKQYREFMDEYENLHHMEKLHDDRACEHSTQVVYFPHHPVIRECSQTTKLRVVFNASCATSNGSSLNDFLHVGPKLQADLVSLILRWRAHPYVYTADIEKMFRQILIHPADTDYQRILWRSTPCDELSSFRLLTVTYGTACAPFLANRVLKQLAKDDGDAYPLAAPVLENCTYVDDIMFGATDIVLAKQIQSQLTRLLKAGGFNLRKWASNSMALLSDIPTENHGLATDKSLQIDEHLKVLGTAWNPRTDSFRFYIDINGYSNFTKRLFLSLVSRMFDPLGWASPFSINAKILLQIFWIRKLKWDEPLPDDLAERCLSYQSQLLLLRKIEIPRWTGQSNEPQQYQLHGFADASNAAYAAAIYLRVESLDGTVRVALLIAKTKVAPLKVQSIPRLELCAAVLLARLVQFTQTEMQLPNIPIF</sequence>
<evidence type="ECO:0000313" key="4">
    <source>
        <dbReference type="RefSeq" id="XP_017891297.1"/>
    </source>
</evidence>
<dbReference type="InterPro" id="IPR001995">
    <property type="entry name" value="Peptidase_A2_cat"/>
</dbReference>
<keyword evidence="3" id="KW-1185">Reference proteome</keyword>
<dbReference type="Pfam" id="PF05380">
    <property type="entry name" value="Peptidase_A17"/>
    <property type="match status" value="1"/>
</dbReference>
<feature type="domain" description="Peptidase A2" evidence="2">
    <location>
        <begin position="462"/>
        <end position="499"/>
    </location>
</feature>
<dbReference type="PROSITE" id="PS50175">
    <property type="entry name" value="ASP_PROT_RETROV"/>
    <property type="match status" value="1"/>
</dbReference>
<organism evidence="3 4">
    <name type="scientific">Ceratina calcarata</name>
    <dbReference type="NCBI Taxonomy" id="156304"/>
    <lineage>
        <taxon>Eukaryota</taxon>
        <taxon>Metazoa</taxon>
        <taxon>Ecdysozoa</taxon>
        <taxon>Arthropoda</taxon>
        <taxon>Hexapoda</taxon>
        <taxon>Insecta</taxon>
        <taxon>Pterygota</taxon>
        <taxon>Neoptera</taxon>
        <taxon>Endopterygota</taxon>
        <taxon>Hymenoptera</taxon>
        <taxon>Apocrita</taxon>
        <taxon>Aculeata</taxon>
        <taxon>Apoidea</taxon>
        <taxon>Anthophila</taxon>
        <taxon>Apidae</taxon>
        <taxon>Ceratina</taxon>
        <taxon>Zadontomerus</taxon>
    </lineage>
</organism>
<reference evidence="4" key="1">
    <citation type="submission" date="2025-08" db="UniProtKB">
        <authorList>
            <consortium name="RefSeq"/>
        </authorList>
    </citation>
    <scope>IDENTIFICATION</scope>
    <source>
        <tissue evidence="4">Whole body</tissue>
    </source>
</reference>
<dbReference type="GO" id="GO:0071897">
    <property type="term" value="P:DNA biosynthetic process"/>
    <property type="evidence" value="ECO:0007669"/>
    <property type="project" value="UniProtKB-ARBA"/>
</dbReference>
<dbReference type="GO" id="GO:0006508">
    <property type="term" value="P:proteolysis"/>
    <property type="evidence" value="ECO:0007669"/>
    <property type="project" value="InterPro"/>
</dbReference>
<dbReference type="PANTHER" id="PTHR47331">
    <property type="entry name" value="PHD-TYPE DOMAIN-CONTAINING PROTEIN"/>
    <property type="match status" value="1"/>
</dbReference>
<feature type="region of interest" description="Disordered" evidence="1">
    <location>
        <begin position="301"/>
        <end position="321"/>
    </location>
</feature>
<name>A0AAJ7JE21_9HYME</name>
<dbReference type="InterPro" id="IPR043502">
    <property type="entry name" value="DNA/RNA_pol_sf"/>
</dbReference>
<dbReference type="Pfam" id="PF03564">
    <property type="entry name" value="DUF1759"/>
    <property type="match status" value="1"/>
</dbReference>
<dbReference type="PANTHER" id="PTHR47331:SF5">
    <property type="entry name" value="RIBONUCLEASE H"/>
    <property type="match status" value="1"/>
</dbReference>
<dbReference type="GO" id="GO:0004190">
    <property type="term" value="F:aspartic-type endopeptidase activity"/>
    <property type="evidence" value="ECO:0007669"/>
    <property type="project" value="InterPro"/>
</dbReference>
<evidence type="ECO:0000256" key="1">
    <source>
        <dbReference type="SAM" id="MobiDB-lite"/>
    </source>
</evidence>
<dbReference type="GeneID" id="108631691"/>
<evidence type="ECO:0000313" key="3">
    <source>
        <dbReference type="Proteomes" id="UP000694925"/>
    </source>
</evidence>
<feature type="compositionally biased region" description="Polar residues" evidence="1">
    <location>
        <begin position="412"/>
        <end position="426"/>
    </location>
</feature>
<proteinExistence type="predicted"/>
<evidence type="ECO:0000259" key="2">
    <source>
        <dbReference type="PROSITE" id="PS50175"/>
    </source>
</evidence>
<dbReference type="InterPro" id="IPR008042">
    <property type="entry name" value="Retrotrans_Pao"/>
</dbReference>
<dbReference type="CDD" id="cd01644">
    <property type="entry name" value="RT_pepA17"/>
    <property type="match status" value="1"/>
</dbReference>
<dbReference type="Proteomes" id="UP000694925">
    <property type="component" value="Unplaced"/>
</dbReference>
<dbReference type="AlphaFoldDB" id="A0AAJ7JE21"/>
<protein>
    <submittedName>
        <fullName evidence="4">Uncharacterized protein LOC108631691</fullName>
    </submittedName>
</protein>